<organism evidence="1 2">
    <name type="scientific">Violaceomyces palustris</name>
    <dbReference type="NCBI Taxonomy" id="1673888"/>
    <lineage>
        <taxon>Eukaryota</taxon>
        <taxon>Fungi</taxon>
        <taxon>Dikarya</taxon>
        <taxon>Basidiomycota</taxon>
        <taxon>Ustilaginomycotina</taxon>
        <taxon>Ustilaginomycetes</taxon>
        <taxon>Violaceomycetales</taxon>
        <taxon>Violaceomycetaceae</taxon>
        <taxon>Violaceomyces</taxon>
    </lineage>
</organism>
<dbReference type="EMBL" id="KZ820021">
    <property type="protein sequence ID" value="PWN49657.1"/>
    <property type="molecule type" value="Genomic_DNA"/>
</dbReference>
<dbReference type="Proteomes" id="UP000245626">
    <property type="component" value="Unassembled WGS sequence"/>
</dbReference>
<sequence length="447" mass="50058">MSNYEDDIEPIAEASSSQNNAILNQPQQESHLGKRGRKQTQDEDEDEQLQAKRNARLSPEPDEDLDTSLGQHQVWLVKVPKFLMQGWSSVKADDKRLGTVRVYDPDHNGHQRMELLLPQNPLPPVPRDPSAGSGPKPWDNIPRAYDLRLTADSMATKARNLYAFKEMVEGGREMDDDDDEDDDDLASHTKAKAKKKGKGRRITALAGTVTNEASLQPQIRVANVGDKKVGMSLSGGAGISEEYRELLRKRREEASRPKRTIKMLDDSDAGRTNMLVAGVGGLGGAKSRFSTVMAQQKARPSGSGTSGGGGTEKFARMPKNELLDLLFSLFEKWSYWSLKKLRGETQQPESYLRETLLGIADLHKRGPYVGNWSLKPEYRNMRKEEEEKERIEAEAKEKERKDKLAVPSGSVRKEKRGGGDDDDDEDDDDDDDDDDEDDEGEDFDEVL</sequence>
<evidence type="ECO:0000313" key="1">
    <source>
        <dbReference type="EMBL" id="PWN49657.1"/>
    </source>
</evidence>
<evidence type="ECO:0000313" key="2">
    <source>
        <dbReference type="Proteomes" id="UP000245626"/>
    </source>
</evidence>
<reference evidence="1 2" key="1">
    <citation type="journal article" date="2018" name="Mol. Biol. Evol.">
        <title>Broad Genomic Sampling Reveals a Smut Pathogenic Ancestry of the Fungal Clade Ustilaginomycotina.</title>
        <authorList>
            <person name="Kijpornyongpan T."/>
            <person name="Mondo S.J."/>
            <person name="Barry K."/>
            <person name="Sandor L."/>
            <person name="Lee J."/>
            <person name="Lipzen A."/>
            <person name="Pangilinan J."/>
            <person name="LaButti K."/>
            <person name="Hainaut M."/>
            <person name="Henrissat B."/>
            <person name="Grigoriev I.V."/>
            <person name="Spatafora J.W."/>
            <person name="Aime M.C."/>
        </authorList>
    </citation>
    <scope>NUCLEOTIDE SEQUENCE [LARGE SCALE GENOMIC DNA]</scope>
    <source>
        <strain evidence="1 2">SA 807</strain>
    </source>
</reference>
<gene>
    <name evidence="1" type="ORF">IE53DRAFT_380373</name>
</gene>
<proteinExistence type="predicted"/>
<name>A0ACD0NV37_9BASI</name>
<protein>
    <submittedName>
        <fullName evidence="1">Uncharacterized protein</fullName>
    </submittedName>
</protein>
<keyword evidence="2" id="KW-1185">Reference proteome</keyword>
<accession>A0ACD0NV37</accession>